<name>A0A7H1Q662_9ACTN</name>
<feature type="domain" description="Apea-like HEPN" evidence="1">
    <location>
        <begin position="314"/>
        <end position="448"/>
    </location>
</feature>
<sequence length="479" mass="54192">MEGFETEGIFWLASESERPLAGNLTFDPADGTTLSVFGKFSTLGSLNSSEPPALVRIYGNTSRGEFTLENCWSRNYTHHTGGIEKETFHVGYALSGGHIPDDFSLEFDAFSANFDQLAPWVRRGQLKWEIDSPEPNKWSAATAVRFQYSVPQEESASIGLDKVYLKSTWATNSDALTRAEVKQSPFFKVEYGERKSLAEIILDVNGLQDLVTLSVDAPTAPTELTLWRNDLEREIGEGRNIPAMLTLYAANMAEHVRQGDHQSVAKILFPFDEIGGIETTARWLGVSRRYRAVLGGLLTIKYAVRLYEENQYSNVITAAESFHRLRFANEIIPKVEAKARRRKIVRMVRHAIGRQTAEWLNNQLLFSNEPRLRQRLHELTEYAGNHFGDVVGPIDQWVSVVSGIRNRLTHHDENQPLDRRPGDVYFLTQSVYVLVMLCLLRECGVEADSFARFEKSPAIRFLSEKVSEIVPRYTLGLRG</sequence>
<feature type="domain" description="ApeA N-terminal" evidence="2">
    <location>
        <begin position="7"/>
        <end position="276"/>
    </location>
</feature>
<reference evidence="3 4" key="1">
    <citation type="submission" date="2020-04" db="EMBL/GenBank/DDBJ databases">
        <title>Characterization and engineering of Streptomyces griseofuscus DSM40191 as a potential heterologous host for expression of BGCs.</title>
        <authorList>
            <person name="Gren T."/>
            <person name="Whitford C.M."/>
            <person name="Mohite O.S."/>
            <person name="Joergensen T.S."/>
            <person name="Nielsen J.B."/>
            <person name="Lee S.Y."/>
            <person name="Weber T."/>
        </authorList>
    </citation>
    <scope>NUCLEOTIDE SEQUENCE [LARGE SCALE GENOMIC DNA]</scope>
    <source>
        <strain evidence="3 4">DSM 40191</strain>
    </source>
</reference>
<dbReference type="Proteomes" id="UP000516422">
    <property type="component" value="Chromosome"/>
</dbReference>
<accession>A0A7H1Q662</accession>
<dbReference type="KEGG" id="sgf:HEP81_05540"/>
<dbReference type="EMBL" id="CP051006">
    <property type="protein sequence ID" value="QNT95792.1"/>
    <property type="molecule type" value="Genomic_DNA"/>
</dbReference>
<evidence type="ECO:0000259" key="2">
    <source>
        <dbReference type="Pfam" id="PF18862"/>
    </source>
</evidence>
<dbReference type="InterPro" id="IPR041229">
    <property type="entry name" value="HEPN_Apea"/>
</dbReference>
<dbReference type="GeneID" id="91465086"/>
<gene>
    <name evidence="3" type="ORF">HEP81_05540</name>
</gene>
<dbReference type="InterPro" id="IPR041223">
    <property type="entry name" value="ApeA_NTD"/>
</dbReference>
<proteinExistence type="predicted"/>
<dbReference type="Pfam" id="PF18739">
    <property type="entry name" value="HEPN_Apea"/>
    <property type="match status" value="1"/>
</dbReference>
<dbReference type="Pfam" id="PF18862">
    <property type="entry name" value="ApeA_NTD1"/>
    <property type="match status" value="1"/>
</dbReference>
<organism evidence="3 4">
    <name type="scientific">Streptomyces griseofuscus</name>
    <dbReference type="NCBI Taxonomy" id="146922"/>
    <lineage>
        <taxon>Bacteria</taxon>
        <taxon>Bacillati</taxon>
        <taxon>Actinomycetota</taxon>
        <taxon>Actinomycetes</taxon>
        <taxon>Kitasatosporales</taxon>
        <taxon>Streptomycetaceae</taxon>
        <taxon>Streptomyces</taxon>
    </lineage>
</organism>
<evidence type="ECO:0000313" key="3">
    <source>
        <dbReference type="EMBL" id="QNT95792.1"/>
    </source>
</evidence>
<evidence type="ECO:0000313" key="4">
    <source>
        <dbReference type="Proteomes" id="UP000516422"/>
    </source>
</evidence>
<dbReference type="AlphaFoldDB" id="A0A7H1Q662"/>
<protein>
    <submittedName>
        <fullName evidence="3">Uncharacterized protein</fullName>
    </submittedName>
</protein>
<evidence type="ECO:0000259" key="1">
    <source>
        <dbReference type="Pfam" id="PF18739"/>
    </source>
</evidence>
<dbReference type="RefSeq" id="WP_157854443.1">
    <property type="nucleotide sequence ID" value="NZ_CP051006.1"/>
</dbReference>